<reference evidence="6" key="1">
    <citation type="journal article" date="2019" name="Int. J. Syst. Evol. Microbiol.">
        <title>The Global Catalogue of Microorganisms (GCM) 10K type strain sequencing project: providing services to taxonomists for standard genome sequencing and annotation.</title>
        <authorList>
            <consortium name="The Broad Institute Genomics Platform"/>
            <consortium name="The Broad Institute Genome Sequencing Center for Infectious Disease"/>
            <person name="Wu L."/>
            <person name="Ma J."/>
        </authorList>
    </citation>
    <scope>NUCLEOTIDE SEQUENCE [LARGE SCALE GENOMIC DNA]</scope>
    <source>
        <strain evidence="6">JCM 15896</strain>
    </source>
</reference>
<keyword evidence="2" id="KW-0863">Zinc-finger</keyword>
<evidence type="ECO:0000256" key="3">
    <source>
        <dbReference type="ARBA" id="ARBA00022833"/>
    </source>
</evidence>
<name>A0ABP3WRF2_9ALTE</name>
<dbReference type="PROSITE" id="PS01358">
    <property type="entry name" value="ZF_RANBP2_1"/>
    <property type="match status" value="1"/>
</dbReference>
<evidence type="ECO:0000259" key="4">
    <source>
        <dbReference type="PROSITE" id="PS01358"/>
    </source>
</evidence>
<dbReference type="RefSeq" id="WP_343858321.1">
    <property type="nucleotide sequence ID" value="NZ_BAAAFD010000003.1"/>
</dbReference>
<keyword evidence="1" id="KW-0479">Metal-binding</keyword>
<dbReference type="InterPro" id="IPR018551">
    <property type="entry name" value="DUF2007"/>
</dbReference>
<dbReference type="Pfam" id="PF09413">
    <property type="entry name" value="DUF2007"/>
    <property type="match status" value="1"/>
</dbReference>
<sequence>MEKIYWHNDRFMIYQVKQLLDDHQIPNFIKNEFAIGATGELSPMDIMPEVWLTDSEWRPKAKKLIAEFDQRRAIIASPWKCVKCGETNEANFGLCWQCGSHNNGELT</sequence>
<accession>A0ABP3WRF2</accession>
<feature type="domain" description="RanBP2-type" evidence="4">
    <location>
        <begin position="79"/>
        <end position="98"/>
    </location>
</feature>
<evidence type="ECO:0000256" key="1">
    <source>
        <dbReference type="ARBA" id="ARBA00022723"/>
    </source>
</evidence>
<keyword evidence="3" id="KW-0862">Zinc</keyword>
<organism evidence="5 6">
    <name type="scientific">Aliiglaciecola litoralis</name>
    <dbReference type="NCBI Taxonomy" id="582857"/>
    <lineage>
        <taxon>Bacteria</taxon>
        <taxon>Pseudomonadati</taxon>
        <taxon>Pseudomonadota</taxon>
        <taxon>Gammaproteobacteria</taxon>
        <taxon>Alteromonadales</taxon>
        <taxon>Alteromonadaceae</taxon>
        <taxon>Aliiglaciecola</taxon>
    </lineage>
</organism>
<dbReference type="Proteomes" id="UP001500359">
    <property type="component" value="Unassembled WGS sequence"/>
</dbReference>
<evidence type="ECO:0000313" key="6">
    <source>
        <dbReference type="Proteomes" id="UP001500359"/>
    </source>
</evidence>
<dbReference type="EMBL" id="BAAAFD010000003">
    <property type="protein sequence ID" value="GAA0855750.1"/>
    <property type="molecule type" value="Genomic_DNA"/>
</dbReference>
<keyword evidence="6" id="KW-1185">Reference proteome</keyword>
<evidence type="ECO:0000256" key="2">
    <source>
        <dbReference type="ARBA" id="ARBA00022771"/>
    </source>
</evidence>
<evidence type="ECO:0000313" key="5">
    <source>
        <dbReference type="EMBL" id="GAA0855750.1"/>
    </source>
</evidence>
<gene>
    <name evidence="5" type="ORF">GCM10009114_15260</name>
</gene>
<comment type="caution">
    <text evidence="5">The sequence shown here is derived from an EMBL/GenBank/DDBJ whole genome shotgun (WGS) entry which is preliminary data.</text>
</comment>
<protein>
    <submittedName>
        <fullName evidence="5">DUF2007 domain-containing protein</fullName>
    </submittedName>
</protein>
<proteinExistence type="predicted"/>
<dbReference type="InterPro" id="IPR001876">
    <property type="entry name" value="Znf_RanBP2"/>
</dbReference>